<name>A0A5A7QPY5_STRAF</name>
<protein>
    <submittedName>
        <fullName evidence="1">Cell division protein SepF</fullName>
    </submittedName>
</protein>
<dbReference type="Proteomes" id="UP000325081">
    <property type="component" value="Unassembled WGS sequence"/>
</dbReference>
<proteinExistence type="predicted"/>
<keyword evidence="1" id="KW-0131">Cell cycle</keyword>
<dbReference type="EMBL" id="BKCP01007527">
    <property type="protein sequence ID" value="GER46487.1"/>
    <property type="molecule type" value="Genomic_DNA"/>
</dbReference>
<accession>A0A5A7QPY5</accession>
<gene>
    <name evidence="1" type="ORF">STAS_23535</name>
</gene>
<sequence>MKLRPSLQIWSDKRRTSNLDLIESRQNSELSREYSCEKTVPTEGLQMSLQSNRAARRIFEHVRWSRSFEQTCNLVELAKGSERKRLKTIMFGFPPYAGINLPCNGDSTGIGLDSMAHDVVTDYW</sequence>
<keyword evidence="2" id="KW-1185">Reference proteome</keyword>
<dbReference type="GO" id="GO:0051301">
    <property type="term" value="P:cell division"/>
    <property type="evidence" value="ECO:0007669"/>
    <property type="project" value="UniProtKB-KW"/>
</dbReference>
<dbReference type="AlphaFoldDB" id="A0A5A7QPY5"/>
<evidence type="ECO:0000313" key="1">
    <source>
        <dbReference type="EMBL" id="GER46487.1"/>
    </source>
</evidence>
<evidence type="ECO:0000313" key="2">
    <source>
        <dbReference type="Proteomes" id="UP000325081"/>
    </source>
</evidence>
<keyword evidence="1" id="KW-0132">Cell division</keyword>
<organism evidence="1 2">
    <name type="scientific">Striga asiatica</name>
    <name type="common">Asiatic witchweed</name>
    <name type="synonym">Buchnera asiatica</name>
    <dbReference type="NCBI Taxonomy" id="4170"/>
    <lineage>
        <taxon>Eukaryota</taxon>
        <taxon>Viridiplantae</taxon>
        <taxon>Streptophyta</taxon>
        <taxon>Embryophyta</taxon>
        <taxon>Tracheophyta</taxon>
        <taxon>Spermatophyta</taxon>
        <taxon>Magnoliopsida</taxon>
        <taxon>eudicotyledons</taxon>
        <taxon>Gunneridae</taxon>
        <taxon>Pentapetalae</taxon>
        <taxon>asterids</taxon>
        <taxon>lamiids</taxon>
        <taxon>Lamiales</taxon>
        <taxon>Orobanchaceae</taxon>
        <taxon>Buchnereae</taxon>
        <taxon>Striga</taxon>
    </lineage>
</organism>
<comment type="caution">
    <text evidence="1">The sequence shown here is derived from an EMBL/GenBank/DDBJ whole genome shotgun (WGS) entry which is preliminary data.</text>
</comment>
<reference evidence="2" key="1">
    <citation type="journal article" date="2019" name="Curr. Biol.">
        <title>Genome Sequence of Striga asiatica Provides Insight into the Evolution of Plant Parasitism.</title>
        <authorList>
            <person name="Yoshida S."/>
            <person name="Kim S."/>
            <person name="Wafula E.K."/>
            <person name="Tanskanen J."/>
            <person name="Kim Y.M."/>
            <person name="Honaas L."/>
            <person name="Yang Z."/>
            <person name="Spallek T."/>
            <person name="Conn C.E."/>
            <person name="Ichihashi Y."/>
            <person name="Cheong K."/>
            <person name="Cui S."/>
            <person name="Der J.P."/>
            <person name="Gundlach H."/>
            <person name="Jiao Y."/>
            <person name="Hori C."/>
            <person name="Ishida J.K."/>
            <person name="Kasahara H."/>
            <person name="Kiba T."/>
            <person name="Kim M.S."/>
            <person name="Koo N."/>
            <person name="Laohavisit A."/>
            <person name="Lee Y.H."/>
            <person name="Lumba S."/>
            <person name="McCourt P."/>
            <person name="Mortimer J.C."/>
            <person name="Mutuku J.M."/>
            <person name="Nomura T."/>
            <person name="Sasaki-Sekimoto Y."/>
            <person name="Seto Y."/>
            <person name="Wang Y."/>
            <person name="Wakatake T."/>
            <person name="Sakakibara H."/>
            <person name="Demura T."/>
            <person name="Yamaguchi S."/>
            <person name="Yoneyama K."/>
            <person name="Manabe R.I."/>
            <person name="Nelson D.C."/>
            <person name="Schulman A.H."/>
            <person name="Timko M.P."/>
            <person name="dePamphilis C.W."/>
            <person name="Choi D."/>
            <person name="Shirasu K."/>
        </authorList>
    </citation>
    <scope>NUCLEOTIDE SEQUENCE [LARGE SCALE GENOMIC DNA]</scope>
    <source>
        <strain evidence="2">cv. UVA1</strain>
    </source>
</reference>